<sequence length="764" mass="85161">MAFSFPRDLSRGTPTDQVWGLCCCASRGDVSKLRDYIYQEGIRLNAGRVGASALILATEQGHAKAVQTLIAAGAGVNMSTSEHKILTPLMTAAERGDVDCLVALLNNGARVNQSRYDGQTPLTIAIQEGCSDDVTTIVNAKTHVRVRSPMGSLVMTANRTWKEQHEECALLLLQAGAEVSYTNESGYSLLMLAAANGSSKILKLIIQTGGNINQIANDGTTSLMLACRCTSVIYFRLYRECVDVLIQSGANVNAGNLDGKTALILAVQNSSQYKKKFQRIDILQLLLQAGANPNVQDKDGKTALIYAAAKNLTNVCELLINNLADVSVQDNDGKTAYMYVTDSRCLHVILSSKISLITSKLQYKTSDQVYIEMDRDLNVQDKDGKTALIHAAQSNLTNCCELLINHYSDVNIQDKDGRTALMFASKQDCLQALVTEPKVEISFLSLTIANPNIQDNNGKTALMYASEQNSASCCEILINHFAEVDIQDYDGKTALMYASRKDNLHVLLWNGAKTDILDHSECTALVHLLKRQNLTNDVIDSVSVILEYGANPVLDSNHRHLLHRESSHADTEDFMNTLITEGRRQFIRFLVCNGFVTHFKQKWKSYQKNISPLRCALMVRHIDIAKYFISNCYLCEADMRDIHNLSSTNPQLYKREVASSDFHNLVEPQLFLHQVTCQPWPLVKLAFISVSSVLGVSPEREQRITQTHLPPRLQRMLMFQEPVSRLPISEWSNIPLCFDPVEYETVPKPRPLLYYWPFGRNLVV</sequence>
<feature type="repeat" description="ANK" evidence="3">
    <location>
        <begin position="299"/>
        <end position="331"/>
    </location>
</feature>
<accession>A0A0B7ABW2</accession>
<evidence type="ECO:0000313" key="4">
    <source>
        <dbReference type="EMBL" id="CEK77430.1"/>
    </source>
</evidence>
<dbReference type="SMART" id="SM00248">
    <property type="entry name" value="ANK"/>
    <property type="match status" value="14"/>
</dbReference>
<gene>
    <name evidence="4" type="primary">ORF104593</name>
</gene>
<dbReference type="EMBL" id="HACG01030565">
    <property type="protein sequence ID" value="CEK77430.1"/>
    <property type="molecule type" value="Transcribed_RNA"/>
</dbReference>
<dbReference type="PANTHER" id="PTHR24123">
    <property type="entry name" value="ANKYRIN REPEAT-CONTAINING"/>
    <property type="match status" value="1"/>
</dbReference>
<dbReference type="PROSITE" id="PS50088">
    <property type="entry name" value="ANK_REPEAT"/>
    <property type="match status" value="7"/>
</dbReference>
<dbReference type="InterPro" id="IPR002110">
    <property type="entry name" value="Ankyrin_rpt"/>
</dbReference>
<dbReference type="AlphaFoldDB" id="A0A0B7ABW2"/>
<keyword evidence="2 3" id="KW-0040">ANK repeat</keyword>
<proteinExistence type="predicted"/>
<organism evidence="4">
    <name type="scientific">Arion vulgaris</name>
    <dbReference type="NCBI Taxonomy" id="1028688"/>
    <lineage>
        <taxon>Eukaryota</taxon>
        <taxon>Metazoa</taxon>
        <taxon>Spiralia</taxon>
        <taxon>Lophotrochozoa</taxon>
        <taxon>Mollusca</taxon>
        <taxon>Gastropoda</taxon>
        <taxon>Heterobranchia</taxon>
        <taxon>Euthyneura</taxon>
        <taxon>Panpulmonata</taxon>
        <taxon>Eupulmonata</taxon>
        <taxon>Stylommatophora</taxon>
        <taxon>Helicina</taxon>
        <taxon>Arionoidea</taxon>
        <taxon>Arionidae</taxon>
        <taxon>Arion</taxon>
    </lineage>
</organism>
<dbReference type="PROSITE" id="PS50297">
    <property type="entry name" value="ANK_REP_REGION"/>
    <property type="match status" value="5"/>
</dbReference>
<dbReference type="PANTHER" id="PTHR24123:SF33">
    <property type="entry name" value="PROTEIN HOS4"/>
    <property type="match status" value="1"/>
</dbReference>
<protein>
    <submittedName>
        <fullName evidence="4">Uncharacterized protein</fullName>
    </submittedName>
</protein>
<evidence type="ECO:0000256" key="2">
    <source>
        <dbReference type="ARBA" id="ARBA00023043"/>
    </source>
</evidence>
<reference evidence="4" key="1">
    <citation type="submission" date="2014-12" db="EMBL/GenBank/DDBJ databases">
        <title>Insight into the proteome of Arion vulgaris.</title>
        <authorList>
            <person name="Aradska J."/>
            <person name="Bulat T."/>
            <person name="Smidak R."/>
            <person name="Sarate P."/>
            <person name="Gangsoo J."/>
            <person name="Sialana F."/>
            <person name="Bilban M."/>
            <person name="Lubec G."/>
        </authorList>
    </citation>
    <scope>NUCLEOTIDE SEQUENCE</scope>
    <source>
        <tissue evidence="4">Skin</tissue>
    </source>
</reference>
<feature type="repeat" description="ANK" evidence="3">
    <location>
        <begin position="185"/>
        <end position="217"/>
    </location>
</feature>
<dbReference type="InterPro" id="IPR036770">
    <property type="entry name" value="Ankyrin_rpt-contain_sf"/>
</dbReference>
<dbReference type="Pfam" id="PF12796">
    <property type="entry name" value="Ank_2"/>
    <property type="match status" value="5"/>
</dbReference>
<evidence type="ECO:0000256" key="3">
    <source>
        <dbReference type="PROSITE-ProRule" id="PRU00023"/>
    </source>
</evidence>
<feature type="repeat" description="ANK" evidence="3">
    <location>
        <begin position="383"/>
        <end position="415"/>
    </location>
</feature>
<feature type="repeat" description="ANK" evidence="3">
    <location>
        <begin position="457"/>
        <end position="489"/>
    </location>
</feature>
<feature type="repeat" description="ANK" evidence="3">
    <location>
        <begin position="49"/>
        <end position="81"/>
    </location>
</feature>
<name>A0A0B7ABW2_9EUPU</name>
<dbReference type="Gene3D" id="1.25.40.20">
    <property type="entry name" value="Ankyrin repeat-containing domain"/>
    <property type="match status" value="4"/>
</dbReference>
<keyword evidence="1" id="KW-0677">Repeat</keyword>
<evidence type="ECO:0000256" key="1">
    <source>
        <dbReference type="ARBA" id="ARBA00022737"/>
    </source>
</evidence>
<dbReference type="SUPFAM" id="SSF48403">
    <property type="entry name" value="Ankyrin repeat"/>
    <property type="match status" value="2"/>
</dbReference>
<dbReference type="InterPro" id="IPR051165">
    <property type="entry name" value="Multifunctional_ANK_Repeat"/>
</dbReference>
<feature type="repeat" description="ANK" evidence="3">
    <location>
        <begin position="258"/>
        <end position="298"/>
    </location>
</feature>
<feature type="repeat" description="ANK" evidence="3">
    <location>
        <begin position="84"/>
        <end position="116"/>
    </location>
</feature>